<name>X0WE77_9ZZZZ</name>
<gene>
    <name evidence="1" type="ORF">S01H1_73425</name>
</gene>
<protein>
    <submittedName>
        <fullName evidence="1">Uncharacterized protein</fullName>
    </submittedName>
</protein>
<organism evidence="1">
    <name type="scientific">marine sediment metagenome</name>
    <dbReference type="NCBI Taxonomy" id="412755"/>
    <lineage>
        <taxon>unclassified sequences</taxon>
        <taxon>metagenomes</taxon>
        <taxon>ecological metagenomes</taxon>
    </lineage>
</organism>
<sequence>MTEAEIVTRLEVNDPVCEVVLLEVDDGETYISKKFGTVVSVLATFNED</sequence>
<dbReference type="AlphaFoldDB" id="X0WE77"/>
<dbReference type="EMBL" id="BARS01049059">
    <property type="protein sequence ID" value="GAG29309.1"/>
    <property type="molecule type" value="Genomic_DNA"/>
</dbReference>
<comment type="caution">
    <text evidence="1">The sequence shown here is derived from an EMBL/GenBank/DDBJ whole genome shotgun (WGS) entry which is preliminary data.</text>
</comment>
<reference evidence="1" key="1">
    <citation type="journal article" date="2014" name="Front. Microbiol.">
        <title>High frequency of phylogenetically diverse reductive dehalogenase-homologous genes in deep subseafloor sedimentary metagenomes.</title>
        <authorList>
            <person name="Kawai M."/>
            <person name="Futagami T."/>
            <person name="Toyoda A."/>
            <person name="Takaki Y."/>
            <person name="Nishi S."/>
            <person name="Hori S."/>
            <person name="Arai W."/>
            <person name="Tsubouchi T."/>
            <person name="Morono Y."/>
            <person name="Uchiyama I."/>
            <person name="Ito T."/>
            <person name="Fujiyama A."/>
            <person name="Inagaki F."/>
            <person name="Takami H."/>
        </authorList>
    </citation>
    <scope>NUCLEOTIDE SEQUENCE</scope>
    <source>
        <strain evidence="1">Expedition CK06-06</strain>
    </source>
</reference>
<feature type="non-terminal residue" evidence="1">
    <location>
        <position position="48"/>
    </location>
</feature>
<accession>X0WE77</accession>
<evidence type="ECO:0000313" key="1">
    <source>
        <dbReference type="EMBL" id="GAG29309.1"/>
    </source>
</evidence>
<proteinExistence type="predicted"/>